<comment type="caution">
    <text evidence="2">The sequence shown here is derived from an EMBL/GenBank/DDBJ whole genome shotgun (WGS) entry which is preliminary data.</text>
</comment>
<name>A0A5S4GPN9_9ACTN</name>
<dbReference type="EMBL" id="VCKX01000039">
    <property type="protein sequence ID" value="TMR34925.1"/>
    <property type="molecule type" value="Genomic_DNA"/>
</dbReference>
<dbReference type="SUPFAM" id="SSF54593">
    <property type="entry name" value="Glyoxalase/Bleomycin resistance protein/Dihydroxybiphenyl dioxygenase"/>
    <property type="match status" value="1"/>
</dbReference>
<evidence type="ECO:0000259" key="1">
    <source>
        <dbReference type="PROSITE" id="PS51819"/>
    </source>
</evidence>
<reference evidence="2 3" key="1">
    <citation type="submission" date="2019-05" db="EMBL/GenBank/DDBJ databases">
        <title>Draft genome sequence of Nonomuraea zeae DSM 100528.</title>
        <authorList>
            <person name="Saricaoglu S."/>
            <person name="Isik K."/>
        </authorList>
    </citation>
    <scope>NUCLEOTIDE SEQUENCE [LARGE SCALE GENOMIC DNA]</scope>
    <source>
        <strain evidence="2 3">DSM 100528</strain>
    </source>
</reference>
<keyword evidence="3" id="KW-1185">Reference proteome</keyword>
<evidence type="ECO:0000313" key="2">
    <source>
        <dbReference type="EMBL" id="TMR34925.1"/>
    </source>
</evidence>
<dbReference type="PROSITE" id="PS51819">
    <property type="entry name" value="VOC"/>
    <property type="match status" value="1"/>
</dbReference>
<sequence length="134" mass="14323">MEWKLEVVPIPVSDVEEAKQFYSERLGFVVDHDTQIGPGVRVVQLTPPGSACSVVIGAPTGTTPGAMQGLQLVVPDIDGARAELAGRGVEVGTVKHYEQDGTLAEGKGGRWNSFVFFNDLDGNGWILQERATGE</sequence>
<dbReference type="AlphaFoldDB" id="A0A5S4GPN9"/>
<dbReference type="InterPro" id="IPR037523">
    <property type="entry name" value="VOC_core"/>
</dbReference>
<dbReference type="Pfam" id="PF00903">
    <property type="entry name" value="Glyoxalase"/>
    <property type="match status" value="1"/>
</dbReference>
<gene>
    <name evidence="2" type="ORF">ETD85_15410</name>
</gene>
<dbReference type="PANTHER" id="PTHR36437:SF2">
    <property type="entry name" value="GLYOXALASE_BLEOMYCIN RESISTANCE PROTEIN_DIOXYGENASE"/>
    <property type="match status" value="1"/>
</dbReference>
<evidence type="ECO:0000313" key="3">
    <source>
        <dbReference type="Proteomes" id="UP000306628"/>
    </source>
</evidence>
<protein>
    <submittedName>
        <fullName evidence="2">VOC family protein</fullName>
    </submittedName>
</protein>
<dbReference type="PANTHER" id="PTHR36437">
    <property type="entry name" value="GLYOXALASE/BLEOMYCIN RESISTANCE PROTEIN/DIOXYGENASE"/>
    <property type="match status" value="1"/>
</dbReference>
<dbReference type="Gene3D" id="3.10.180.10">
    <property type="entry name" value="2,3-Dihydroxybiphenyl 1,2-Dioxygenase, domain 1"/>
    <property type="match status" value="1"/>
</dbReference>
<dbReference type="OrthoDB" id="485032at2"/>
<feature type="domain" description="VOC" evidence="1">
    <location>
        <begin position="4"/>
        <end position="130"/>
    </location>
</feature>
<proteinExistence type="predicted"/>
<dbReference type="InterPro" id="IPR004360">
    <property type="entry name" value="Glyas_Fos-R_dOase_dom"/>
</dbReference>
<accession>A0A5S4GPN9</accession>
<dbReference type="InterPro" id="IPR029068">
    <property type="entry name" value="Glyas_Bleomycin-R_OHBP_Dase"/>
</dbReference>
<dbReference type="RefSeq" id="WP_138690388.1">
    <property type="nucleotide sequence ID" value="NZ_JBHSAZ010000089.1"/>
</dbReference>
<organism evidence="2 3">
    <name type="scientific">Nonomuraea zeae</name>
    <dbReference type="NCBI Taxonomy" id="1642303"/>
    <lineage>
        <taxon>Bacteria</taxon>
        <taxon>Bacillati</taxon>
        <taxon>Actinomycetota</taxon>
        <taxon>Actinomycetes</taxon>
        <taxon>Streptosporangiales</taxon>
        <taxon>Streptosporangiaceae</taxon>
        <taxon>Nonomuraea</taxon>
    </lineage>
</organism>
<dbReference type="Proteomes" id="UP000306628">
    <property type="component" value="Unassembled WGS sequence"/>
</dbReference>